<keyword evidence="8 11" id="KW-0560">Oxidoreductase</keyword>
<dbReference type="InterPro" id="IPR013332">
    <property type="entry name" value="KPR_N"/>
</dbReference>
<evidence type="ECO:0000313" key="14">
    <source>
        <dbReference type="EMBL" id="TYS70699.1"/>
    </source>
</evidence>
<dbReference type="EC" id="1.1.1.169" evidence="4 11"/>
<dbReference type="GO" id="GO:0005737">
    <property type="term" value="C:cytoplasm"/>
    <property type="evidence" value="ECO:0007669"/>
    <property type="project" value="TreeGrafter"/>
</dbReference>
<dbReference type="InterPro" id="IPR036291">
    <property type="entry name" value="NAD(P)-bd_dom_sf"/>
</dbReference>
<comment type="pathway">
    <text evidence="2 11">Cofactor biosynthesis; (R)-pantothenate biosynthesis; (R)-pantoate from 3-methyl-2-oxobutanoate: step 2/2.</text>
</comment>
<sequence length="347" mass="39505">MSSAHLWHWIFFMCKIAQGKRTVQPLTINWYNKRNRTKEGDMMNIGIIGGGAVGLLYASQLSKRFAVTLYVKRQEQLQLLKEQGLTVLHSENGKETRNVGVMKWEKDVPLKDNLIIVATKQYGLTAILPVLKMCSRDQSILFLQNGMSHIDLLKQFSKPQILLGVVEHGVKKINDCTVMWTGKGRTKIAGYPVTKKDRQAALFMNSWSDSIGVNFPLEVCMDYYGMMIEKLLVNAIINPLTAIFDVRNGELLSNKYYQNCMKRLYNEMGFLVQTDNREHMWNHICSICEKTSENSSSMKRDINAGRETEVDAILGYMINLAEKQGKLVPLTEFIYEAVKGLQNDASC</sequence>
<comment type="caution">
    <text evidence="14">The sequence shown here is derived from an EMBL/GenBank/DDBJ whole genome shotgun (WGS) entry which is preliminary data.</text>
</comment>
<protein>
    <recommendedName>
        <fullName evidence="5 11">2-dehydropantoate 2-reductase</fullName>
        <ecNumber evidence="4 11">1.1.1.169</ecNumber>
    </recommendedName>
    <alternativeName>
        <fullName evidence="9 11">Ketopantoate reductase</fullName>
    </alternativeName>
</protein>
<dbReference type="PANTHER" id="PTHR43765:SF2">
    <property type="entry name" value="2-DEHYDROPANTOATE 2-REDUCTASE"/>
    <property type="match status" value="1"/>
</dbReference>
<feature type="domain" description="Ketopantoate reductase C-terminal" evidence="13">
    <location>
        <begin position="225"/>
        <end position="342"/>
    </location>
</feature>
<evidence type="ECO:0000313" key="15">
    <source>
        <dbReference type="Proteomes" id="UP000322524"/>
    </source>
</evidence>
<evidence type="ECO:0000256" key="1">
    <source>
        <dbReference type="ARBA" id="ARBA00002919"/>
    </source>
</evidence>
<accession>A0A5D4T616</accession>
<dbReference type="EMBL" id="VTEV01000001">
    <property type="protein sequence ID" value="TYS70699.1"/>
    <property type="molecule type" value="Genomic_DNA"/>
</dbReference>
<evidence type="ECO:0000259" key="12">
    <source>
        <dbReference type="Pfam" id="PF02558"/>
    </source>
</evidence>
<evidence type="ECO:0000256" key="2">
    <source>
        <dbReference type="ARBA" id="ARBA00004994"/>
    </source>
</evidence>
<dbReference type="OrthoDB" id="9800163at2"/>
<evidence type="ECO:0000256" key="5">
    <source>
        <dbReference type="ARBA" id="ARBA00019465"/>
    </source>
</evidence>
<evidence type="ECO:0000256" key="4">
    <source>
        <dbReference type="ARBA" id="ARBA00013014"/>
    </source>
</evidence>
<organism evidence="14 15">
    <name type="scientific">Sutcliffiella horikoshii</name>
    <dbReference type="NCBI Taxonomy" id="79883"/>
    <lineage>
        <taxon>Bacteria</taxon>
        <taxon>Bacillati</taxon>
        <taxon>Bacillota</taxon>
        <taxon>Bacilli</taxon>
        <taxon>Bacillales</taxon>
        <taxon>Bacillaceae</taxon>
        <taxon>Sutcliffiella</taxon>
    </lineage>
</organism>
<keyword evidence="7 11" id="KW-0521">NADP</keyword>
<dbReference type="UniPathway" id="UPA00028">
    <property type="reaction ID" value="UER00004"/>
</dbReference>
<evidence type="ECO:0000256" key="3">
    <source>
        <dbReference type="ARBA" id="ARBA00007870"/>
    </source>
</evidence>
<dbReference type="Proteomes" id="UP000322524">
    <property type="component" value="Unassembled WGS sequence"/>
</dbReference>
<dbReference type="InterPro" id="IPR013752">
    <property type="entry name" value="KPA_reductase"/>
</dbReference>
<evidence type="ECO:0000256" key="11">
    <source>
        <dbReference type="RuleBase" id="RU362068"/>
    </source>
</evidence>
<proteinExistence type="inferred from homology"/>
<dbReference type="InterPro" id="IPR050838">
    <property type="entry name" value="Ketopantoate_reductase"/>
</dbReference>
<dbReference type="InterPro" id="IPR013328">
    <property type="entry name" value="6PGD_dom2"/>
</dbReference>
<dbReference type="Pfam" id="PF08546">
    <property type="entry name" value="ApbA_C"/>
    <property type="match status" value="1"/>
</dbReference>
<dbReference type="NCBIfam" id="NF005093">
    <property type="entry name" value="PRK06522.2-4"/>
    <property type="match status" value="1"/>
</dbReference>
<comment type="function">
    <text evidence="1 11">Catalyzes the NADPH-dependent reduction of ketopantoate into pantoic acid.</text>
</comment>
<gene>
    <name evidence="14" type="ORF">FZC76_02050</name>
</gene>
<dbReference type="GO" id="GO:0050661">
    <property type="term" value="F:NADP binding"/>
    <property type="evidence" value="ECO:0007669"/>
    <property type="project" value="TreeGrafter"/>
</dbReference>
<evidence type="ECO:0000256" key="9">
    <source>
        <dbReference type="ARBA" id="ARBA00032024"/>
    </source>
</evidence>
<evidence type="ECO:0000256" key="7">
    <source>
        <dbReference type="ARBA" id="ARBA00022857"/>
    </source>
</evidence>
<keyword evidence="6 11" id="KW-0566">Pantothenate biosynthesis</keyword>
<dbReference type="Gene3D" id="3.40.50.720">
    <property type="entry name" value="NAD(P)-binding Rossmann-like Domain"/>
    <property type="match status" value="1"/>
</dbReference>
<dbReference type="InterPro" id="IPR003710">
    <property type="entry name" value="ApbA"/>
</dbReference>
<dbReference type="GO" id="GO:0015940">
    <property type="term" value="P:pantothenate biosynthetic process"/>
    <property type="evidence" value="ECO:0007669"/>
    <property type="project" value="UniProtKB-UniPathway"/>
</dbReference>
<dbReference type="PANTHER" id="PTHR43765">
    <property type="entry name" value="2-DEHYDROPANTOATE 2-REDUCTASE-RELATED"/>
    <property type="match status" value="1"/>
</dbReference>
<dbReference type="Gene3D" id="1.10.1040.10">
    <property type="entry name" value="N-(1-d-carboxylethyl)-l-norvaline Dehydrogenase, domain 2"/>
    <property type="match status" value="1"/>
</dbReference>
<dbReference type="AlphaFoldDB" id="A0A5D4T616"/>
<dbReference type="InterPro" id="IPR008927">
    <property type="entry name" value="6-PGluconate_DH-like_C_sf"/>
</dbReference>
<evidence type="ECO:0000259" key="13">
    <source>
        <dbReference type="Pfam" id="PF08546"/>
    </source>
</evidence>
<dbReference type="GO" id="GO:0008677">
    <property type="term" value="F:2-dehydropantoate 2-reductase activity"/>
    <property type="evidence" value="ECO:0007669"/>
    <property type="project" value="UniProtKB-EC"/>
</dbReference>
<feature type="domain" description="Ketopantoate reductase N-terminal" evidence="12">
    <location>
        <begin position="45"/>
        <end position="189"/>
    </location>
</feature>
<comment type="similarity">
    <text evidence="3 11">Belongs to the ketopantoate reductase family.</text>
</comment>
<evidence type="ECO:0000256" key="6">
    <source>
        <dbReference type="ARBA" id="ARBA00022655"/>
    </source>
</evidence>
<name>A0A5D4T616_9BACI</name>
<dbReference type="NCBIfam" id="TIGR00745">
    <property type="entry name" value="apbA_panE"/>
    <property type="match status" value="1"/>
</dbReference>
<evidence type="ECO:0000256" key="8">
    <source>
        <dbReference type="ARBA" id="ARBA00023002"/>
    </source>
</evidence>
<evidence type="ECO:0000256" key="10">
    <source>
        <dbReference type="ARBA" id="ARBA00048793"/>
    </source>
</evidence>
<comment type="catalytic activity">
    <reaction evidence="10 11">
        <text>(R)-pantoate + NADP(+) = 2-dehydropantoate + NADPH + H(+)</text>
        <dbReference type="Rhea" id="RHEA:16233"/>
        <dbReference type="ChEBI" id="CHEBI:11561"/>
        <dbReference type="ChEBI" id="CHEBI:15378"/>
        <dbReference type="ChEBI" id="CHEBI:15980"/>
        <dbReference type="ChEBI" id="CHEBI:57783"/>
        <dbReference type="ChEBI" id="CHEBI:58349"/>
        <dbReference type="EC" id="1.1.1.169"/>
    </reaction>
</comment>
<dbReference type="SUPFAM" id="SSF48179">
    <property type="entry name" value="6-phosphogluconate dehydrogenase C-terminal domain-like"/>
    <property type="match status" value="1"/>
</dbReference>
<dbReference type="SUPFAM" id="SSF51735">
    <property type="entry name" value="NAD(P)-binding Rossmann-fold domains"/>
    <property type="match status" value="1"/>
</dbReference>
<reference evidence="14 15" key="1">
    <citation type="submission" date="2019-08" db="EMBL/GenBank/DDBJ databases">
        <title>Bacillus genomes from the desert of Cuatro Cienegas, Coahuila.</title>
        <authorList>
            <person name="Olmedo-Alvarez G."/>
        </authorList>
    </citation>
    <scope>NUCLEOTIDE SEQUENCE [LARGE SCALE GENOMIC DNA]</scope>
    <source>
        <strain evidence="14 15">CH28_1T</strain>
    </source>
</reference>
<dbReference type="Pfam" id="PF02558">
    <property type="entry name" value="ApbA"/>
    <property type="match status" value="1"/>
</dbReference>